<keyword evidence="1" id="KW-0812">Transmembrane</keyword>
<accession>A0A517MFE1</accession>
<sequence>MIGLSALVRFSQYGGFATLGTMSARECAIAGLWLATHLVAILSTLIVASGILVRSKRLVLFGFFAFGAVCLFAWSWPMDFLWFG</sequence>
<dbReference type="EMBL" id="CP036262">
    <property type="protein sequence ID" value="QDS93608.1"/>
    <property type="molecule type" value="Genomic_DNA"/>
</dbReference>
<name>A0A517MFE1_9BACT</name>
<evidence type="ECO:0000313" key="3">
    <source>
        <dbReference type="Proteomes" id="UP000320672"/>
    </source>
</evidence>
<protein>
    <submittedName>
        <fullName evidence="2">Uncharacterized protein</fullName>
    </submittedName>
</protein>
<keyword evidence="3" id="KW-1185">Reference proteome</keyword>
<evidence type="ECO:0000256" key="1">
    <source>
        <dbReference type="SAM" id="Phobius"/>
    </source>
</evidence>
<evidence type="ECO:0000313" key="2">
    <source>
        <dbReference type="EMBL" id="QDS93608.1"/>
    </source>
</evidence>
<dbReference type="KEGG" id="rml:FF011L_23810"/>
<dbReference type="AlphaFoldDB" id="A0A517MFE1"/>
<feature type="transmembrane region" description="Helical" evidence="1">
    <location>
        <begin position="28"/>
        <end position="51"/>
    </location>
</feature>
<feature type="transmembrane region" description="Helical" evidence="1">
    <location>
        <begin position="58"/>
        <end position="76"/>
    </location>
</feature>
<keyword evidence="1" id="KW-0472">Membrane</keyword>
<organism evidence="2 3">
    <name type="scientific">Roseimaritima multifibrata</name>
    <dbReference type="NCBI Taxonomy" id="1930274"/>
    <lineage>
        <taxon>Bacteria</taxon>
        <taxon>Pseudomonadati</taxon>
        <taxon>Planctomycetota</taxon>
        <taxon>Planctomycetia</taxon>
        <taxon>Pirellulales</taxon>
        <taxon>Pirellulaceae</taxon>
        <taxon>Roseimaritima</taxon>
    </lineage>
</organism>
<dbReference type="Proteomes" id="UP000320672">
    <property type="component" value="Chromosome"/>
</dbReference>
<reference evidence="2 3" key="1">
    <citation type="submission" date="2019-02" db="EMBL/GenBank/DDBJ databases">
        <title>Deep-cultivation of Planctomycetes and their phenomic and genomic characterization uncovers novel biology.</title>
        <authorList>
            <person name="Wiegand S."/>
            <person name="Jogler M."/>
            <person name="Boedeker C."/>
            <person name="Pinto D."/>
            <person name="Vollmers J."/>
            <person name="Rivas-Marin E."/>
            <person name="Kohn T."/>
            <person name="Peeters S.H."/>
            <person name="Heuer A."/>
            <person name="Rast P."/>
            <person name="Oberbeckmann S."/>
            <person name="Bunk B."/>
            <person name="Jeske O."/>
            <person name="Meyerdierks A."/>
            <person name="Storesund J.E."/>
            <person name="Kallscheuer N."/>
            <person name="Luecker S."/>
            <person name="Lage O.M."/>
            <person name="Pohl T."/>
            <person name="Merkel B.J."/>
            <person name="Hornburger P."/>
            <person name="Mueller R.-W."/>
            <person name="Bruemmer F."/>
            <person name="Labrenz M."/>
            <person name="Spormann A.M."/>
            <person name="Op den Camp H."/>
            <person name="Overmann J."/>
            <person name="Amann R."/>
            <person name="Jetten M.S.M."/>
            <person name="Mascher T."/>
            <person name="Medema M.H."/>
            <person name="Devos D.P."/>
            <person name="Kaster A.-K."/>
            <person name="Ovreas L."/>
            <person name="Rohde M."/>
            <person name="Galperin M.Y."/>
            <person name="Jogler C."/>
        </authorList>
    </citation>
    <scope>NUCLEOTIDE SEQUENCE [LARGE SCALE GENOMIC DNA]</scope>
    <source>
        <strain evidence="2 3">FF011L</strain>
    </source>
</reference>
<gene>
    <name evidence="2" type="ORF">FF011L_23810</name>
</gene>
<keyword evidence="1" id="KW-1133">Transmembrane helix</keyword>
<proteinExistence type="predicted"/>